<dbReference type="GO" id="GO:0016787">
    <property type="term" value="F:hydrolase activity"/>
    <property type="evidence" value="ECO:0007669"/>
    <property type="project" value="UniProtKB-KW"/>
</dbReference>
<dbReference type="CDD" id="cd18795">
    <property type="entry name" value="SF2_C_Ski2"/>
    <property type="match status" value="1"/>
</dbReference>
<keyword evidence="6" id="KW-0496">Mitochondrion</keyword>
<dbReference type="GO" id="GO:0043138">
    <property type="term" value="F:3'-5' DNA helicase activity"/>
    <property type="evidence" value="ECO:0007669"/>
    <property type="project" value="UniProtKB-EC"/>
</dbReference>
<evidence type="ECO:0000259" key="5">
    <source>
        <dbReference type="PROSITE" id="PS51194"/>
    </source>
</evidence>
<dbReference type="GO" id="GO:0005524">
    <property type="term" value="F:ATP binding"/>
    <property type="evidence" value="ECO:0007669"/>
    <property type="project" value="UniProtKB-KW"/>
</dbReference>
<dbReference type="SUPFAM" id="SSF46785">
    <property type="entry name" value="Winged helix' DNA-binding domain"/>
    <property type="match status" value="1"/>
</dbReference>
<name>A0A3P3Y4R7_PLABS</name>
<keyword evidence="2" id="KW-0547">Nucleotide-binding</keyword>
<feature type="domain" description="Helicase C-terminal" evidence="5">
    <location>
        <begin position="295"/>
        <end position="492"/>
    </location>
</feature>
<dbReference type="PANTHER" id="PTHR47835">
    <property type="entry name" value="HFM1, ATP DEPENDENT DNA HELICASE HOMOLOG"/>
    <property type="match status" value="1"/>
</dbReference>
<dbReference type="InterPro" id="IPR004179">
    <property type="entry name" value="Sec63-dom"/>
</dbReference>
<dbReference type="EMBL" id="OVEO01000003">
    <property type="protein sequence ID" value="SPQ95179.1"/>
    <property type="molecule type" value="Genomic_DNA"/>
</dbReference>
<dbReference type="InterPro" id="IPR036390">
    <property type="entry name" value="WH_DNA-bd_sf"/>
</dbReference>
<dbReference type="InterPro" id="IPR036388">
    <property type="entry name" value="WH-like_DNA-bd_sf"/>
</dbReference>
<dbReference type="SMART" id="SM00490">
    <property type="entry name" value="HELICc"/>
    <property type="match status" value="1"/>
</dbReference>
<evidence type="ECO:0000256" key="1">
    <source>
        <dbReference type="ARBA" id="ARBA00010140"/>
    </source>
</evidence>
<dbReference type="PANTHER" id="PTHR47835:SF3">
    <property type="entry name" value="HELICASE FOR MEIOSIS 1"/>
    <property type="match status" value="1"/>
</dbReference>
<dbReference type="InterPro" id="IPR052247">
    <property type="entry name" value="Meiotic_Crossover_Helicase"/>
</dbReference>
<comment type="similarity">
    <text evidence="1">Belongs to the helicase family. SKI2 subfamily.</text>
</comment>
<accession>A0A3P3Y4R7</accession>
<dbReference type="SMART" id="SM00487">
    <property type="entry name" value="DEXDc"/>
    <property type="match status" value="1"/>
</dbReference>
<dbReference type="InterPro" id="IPR027417">
    <property type="entry name" value="P-loop_NTPase"/>
</dbReference>
<evidence type="ECO:0000313" key="7">
    <source>
        <dbReference type="Proteomes" id="UP000290189"/>
    </source>
</evidence>
<dbReference type="Gene3D" id="3.40.50.300">
    <property type="entry name" value="P-loop containing nucleotide triphosphate hydrolases"/>
    <property type="match status" value="2"/>
</dbReference>
<dbReference type="Gene3D" id="1.10.10.10">
    <property type="entry name" value="Winged helix-like DNA-binding domain superfamily/Winged helix DNA-binding domain"/>
    <property type="match status" value="1"/>
</dbReference>
<dbReference type="Pfam" id="PF02889">
    <property type="entry name" value="Sec63"/>
    <property type="match status" value="1"/>
</dbReference>
<dbReference type="Pfam" id="PF00271">
    <property type="entry name" value="Helicase_C"/>
    <property type="match status" value="1"/>
</dbReference>
<dbReference type="GO" id="GO:0051321">
    <property type="term" value="P:meiotic cell cycle"/>
    <property type="evidence" value="ECO:0007669"/>
    <property type="project" value="UniProtKB-KW"/>
</dbReference>
<gene>
    <name evidence="6" type="ORF">PLBR_LOCUS2394</name>
</gene>
<evidence type="ECO:0000256" key="2">
    <source>
        <dbReference type="ARBA" id="ARBA00022741"/>
    </source>
</evidence>
<dbReference type="InterPro" id="IPR001650">
    <property type="entry name" value="Helicase_C-like"/>
</dbReference>
<reference evidence="6 7" key="1">
    <citation type="submission" date="2018-03" db="EMBL/GenBank/DDBJ databases">
        <authorList>
            <person name="Fogelqvist J."/>
        </authorList>
    </citation>
    <scope>NUCLEOTIDE SEQUENCE [LARGE SCALE GENOMIC DNA]</scope>
</reference>
<evidence type="ECO:0000259" key="4">
    <source>
        <dbReference type="PROSITE" id="PS51192"/>
    </source>
</evidence>
<organism evidence="6 7">
    <name type="scientific">Plasmodiophora brassicae</name>
    <name type="common">Clubroot disease agent</name>
    <dbReference type="NCBI Taxonomy" id="37360"/>
    <lineage>
        <taxon>Eukaryota</taxon>
        <taxon>Sar</taxon>
        <taxon>Rhizaria</taxon>
        <taxon>Endomyxa</taxon>
        <taxon>Phytomyxea</taxon>
        <taxon>Plasmodiophorida</taxon>
        <taxon>Plasmodiophoridae</taxon>
        <taxon>Plasmodiophora</taxon>
    </lineage>
</organism>
<dbReference type="Proteomes" id="UP000290189">
    <property type="component" value="Unassembled WGS sequence"/>
</dbReference>
<proteinExistence type="inferred from homology"/>
<feature type="domain" description="Helicase ATP-binding" evidence="4">
    <location>
        <begin position="68"/>
        <end position="264"/>
    </location>
</feature>
<evidence type="ECO:0000313" key="6">
    <source>
        <dbReference type="EMBL" id="SPQ95179.1"/>
    </source>
</evidence>
<dbReference type="SMART" id="SM00973">
    <property type="entry name" value="Sec63"/>
    <property type="match status" value="1"/>
</dbReference>
<dbReference type="SUPFAM" id="SSF52540">
    <property type="entry name" value="P-loop containing nucleoside triphosphate hydrolases"/>
    <property type="match status" value="1"/>
</dbReference>
<dbReference type="GO" id="GO:0003676">
    <property type="term" value="F:nucleic acid binding"/>
    <property type="evidence" value="ECO:0007669"/>
    <property type="project" value="InterPro"/>
</dbReference>
<geneLocation type="mitochondrion" evidence="6"/>
<dbReference type="Pfam" id="PF00270">
    <property type="entry name" value="DEAD"/>
    <property type="match status" value="1"/>
</dbReference>
<dbReference type="SUPFAM" id="SSF158702">
    <property type="entry name" value="Sec63 N-terminal domain-like"/>
    <property type="match status" value="1"/>
</dbReference>
<dbReference type="InterPro" id="IPR014001">
    <property type="entry name" value="Helicase_ATP-bd"/>
</dbReference>
<sequence length="983" mass="109724">MSASGNVFHDFIDEVYGARDVCIDAGPSRSRNSGGSPALRQISDLAPDHQGFFAGYKEFNRVQTAVFDAVYLSDQNVVVSAPTASGKTTIFELAILRLFKHRSRQNVTRKPRRADFKAVYIAPLKAICSEKLTEWRPKFAQLGLDCVDYTGDSETNIYNLATSDIIITTPEKLDVSSRKWQEYKFVFDQIGLVLIDELHAIDEERSRGVCLEALITRFLTISTRKTSMKEECPASSIRVIALSATAPNIEELGEWLNAAVFKFGDEFRPVPLKLFTIGNPMGRKFYAWDTLANEKVLDVIREYNPQGRPTLIFCSSRSGCFQCAKKVLQCATEKRYRLLTSSVDKGVLAEYARKLNDNRLAPVFAEGIGTYHAGLTQHDKQIMTSTFLAGRLKVLCSTTSLAMGVNLPAHLVLVKGTQTYDPTRHACVEQPASTILQMIGRAGRPQFDSFGVAVVMTTKNMVGVYSKILHGQKAIDSRLFAGNPVEHINAEISMRTITTIGEAVVWLRHTFGAVRMRKHPVQFGEPPACVTDPVAFQRALESRVNHNVTLLAEAGMVNVMANTTGLMPTKLGNIMARYYLQLETAKALTSIRGDIDLGGMLRAICTSAEFSDLRIRLGEKKVLNAANKPETIRYPFKDKVKTLEDKIFVIIQVGLQKGPTTSPFESFQLDKDTASAIDIGCRILSAVEEYYRECNDQFSAYSNAIRLKKSLSLRMWPDSQHMLRQIDGIGPKKVDQLKNAGIQSIGNLREASTTKIEAVCDRHPPFGLQVKQRLALFPALELRIEADNTSIDWTRPVHVRLAVAQQNPEFRPKSETSVYVIVGLSDQTVVLSRRINLAAGASEMKFDITIPMRCQNLHLHCFAIHASLAGIDVEHVHYFSNIDHQRDNENLQTGPQAGSKREKRKAACPTESQRTFMKTRLSQCGAAPKRIRGPQPAASAFCQMATNLQAHIRPFQLNSLDARLPRRRRQYPIRPMQHALRST</sequence>
<dbReference type="Gene3D" id="1.10.3380.10">
    <property type="entry name" value="Sec63 N-terminal domain-like domain"/>
    <property type="match status" value="1"/>
</dbReference>
<dbReference type="PROSITE" id="PS51194">
    <property type="entry name" value="HELICASE_CTER"/>
    <property type="match status" value="1"/>
</dbReference>
<dbReference type="InterPro" id="IPR011545">
    <property type="entry name" value="DEAD/DEAH_box_helicase_dom"/>
</dbReference>
<dbReference type="PROSITE" id="PS51192">
    <property type="entry name" value="HELICASE_ATP_BIND_1"/>
    <property type="match status" value="1"/>
</dbReference>
<keyword evidence="3" id="KW-0067">ATP-binding</keyword>
<evidence type="ECO:0000256" key="3">
    <source>
        <dbReference type="ARBA" id="ARBA00022840"/>
    </source>
</evidence>
<dbReference type="AlphaFoldDB" id="A0A3P3Y4R7"/>
<protein>
    <submittedName>
        <fullName evidence="6">Uncharacterized protein</fullName>
    </submittedName>
</protein>